<protein>
    <recommendedName>
        <fullName evidence="14">Beta-1,3-glucan-binding protein</fullName>
    </recommendedName>
</protein>
<accession>A0AA38IXN8</accession>
<dbReference type="InterPro" id="IPR031756">
    <property type="entry name" value="BGBP_N"/>
</dbReference>
<dbReference type="Pfam" id="PF00722">
    <property type="entry name" value="Glyco_hydro_16"/>
    <property type="match status" value="1"/>
</dbReference>
<dbReference type="EMBL" id="JALNTZ010000002">
    <property type="protein sequence ID" value="KAJ3660974.1"/>
    <property type="molecule type" value="Genomic_DNA"/>
</dbReference>
<keyword evidence="5 9" id="KW-0732">Signal</keyword>
<reference evidence="12" key="1">
    <citation type="journal article" date="2023" name="G3 (Bethesda)">
        <title>Whole genome assemblies of Zophobas morio and Tenebrio molitor.</title>
        <authorList>
            <person name="Kaur S."/>
            <person name="Stinson S.A."/>
            <person name="diCenzo G.C."/>
        </authorList>
    </citation>
    <scope>NUCLEOTIDE SEQUENCE</scope>
    <source>
        <strain evidence="12">QUZm001</strain>
    </source>
</reference>
<dbReference type="GO" id="GO:0005975">
    <property type="term" value="P:carbohydrate metabolic process"/>
    <property type="evidence" value="ECO:0007669"/>
    <property type="project" value="InterPro"/>
</dbReference>
<dbReference type="FunFam" id="2.60.120.200:FF:000235">
    <property type="entry name" value="Beta-1,3-glucan-binding protein"/>
    <property type="match status" value="1"/>
</dbReference>
<dbReference type="InterPro" id="IPR043030">
    <property type="entry name" value="BGBP_N_sf"/>
</dbReference>
<dbReference type="PANTHER" id="PTHR10963:SF60">
    <property type="entry name" value="GRAM-NEGATIVE BACTERIA-BINDING PROTEIN 1-RELATED"/>
    <property type="match status" value="1"/>
</dbReference>
<evidence type="ECO:0000256" key="6">
    <source>
        <dbReference type="ARBA" id="ARBA00022859"/>
    </source>
</evidence>
<dbReference type="SUPFAM" id="SSF49899">
    <property type="entry name" value="Concanavalin A-like lectins/glucanases"/>
    <property type="match status" value="1"/>
</dbReference>
<evidence type="ECO:0000313" key="13">
    <source>
        <dbReference type="Proteomes" id="UP001168821"/>
    </source>
</evidence>
<evidence type="ECO:0000259" key="10">
    <source>
        <dbReference type="PROSITE" id="PS51762"/>
    </source>
</evidence>
<dbReference type="CDD" id="cd02179">
    <property type="entry name" value="GH16_beta_GRP"/>
    <property type="match status" value="1"/>
</dbReference>
<dbReference type="PANTHER" id="PTHR10963">
    <property type="entry name" value="GLYCOSYL HYDROLASE-RELATED"/>
    <property type="match status" value="1"/>
</dbReference>
<dbReference type="PROSITE" id="PS51969">
    <property type="entry name" value="CBM39"/>
    <property type="match status" value="1"/>
</dbReference>
<dbReference type="GO" id="GO:0005576">
    <property type="term" value="C:extracellular region"/>
    <property type="evidence" value="ECO:0007669"/>
    <property type="project" value="UniProtKB-SubCell"/>
</dbReference>
<feature type="chain" id="PRO_5041220499" description="Beta-1,3-glucan-binding protein" evidence="9">
    <location>
        <begin position="19"/>
        <end position="474"/>
    </location>
</feature>
<comment type="caution">
    <text evidence="12">The sequence shown here is derived from an EMBL/GenBank/DDBJ whole genome shotgun (WGS) entry which is preliminary data.</text>
</comment>
<organism evidence="12 13">
    <name type="scientific">Zophobas morio</name>
    <dbReference type="NCBI Taxonomy" id="2755281"/>
    <lineage>
        <taxon>Eukaryota</taxon>
        <taxon>Metazoa</taxon>
        <taxon>Ecdysozoa</taxon>
        <taxon>Arthropoda</taxon>
        <taxon>Hexapoda</taxon>
        <taxon>Insecta</taxon>
        <taxon>Pterygota</taxon>
        <taxon>Neoptera</taxon>
        <taxon>Endopterygota</taxon>
        <taxon>Coleoptera</taxon>
        <taxon>Polyphaga</taxon>
        <taxon>Cucujiformia</taxon>
        <taxon>Tenebrionidae</taxon>
        <taxon>Zophobas</taxon>
    </lineage>
</organism>
<dbReference type="InterPro" id="IPR000757">
    <property type="entry name" value="Beta-glucanase-like"/>
</dbReference>
<dbReference type="Pfam" id="PF15886">
    <property type="entry name" value="CBM39"/>
    <property type="match status" value="1"/>
</dbReference>
<evidence type="ECO:0000313" key="12">
    <source>
        <dbReference type="EMBL" id="KAJ3660974.1"/>
    </source>
</evidence>
<evidence type="ECO:0000256" key="1">
    <source>
        <dbReference type="ARBA" id="ARBA00004613"/>
    </source>
</evidence>
<dbReference type="GO" id="GO:0030246">
    <property type="term" value="F:carbohydrate binding"/>
    <property type="evidence" value="ECO:0007669"/>
    <property type="project" value="InterPro"/>
</dbReference>
<name>A0AA38IXN8_9CUCU</name>
<evidence type="ECO:0000256" key="5">
    <source>
        <dbReference type="ARBA" id="ARBA00022729"/>
    </source>
</evidence>
<dbReference type="Proteomes" id="UP001168821">
    <property type="component" value="Unassembled WGS sequence"/>
</dbReference>
<dbReference type="Gene3D" id="2.60.120.200">
    <property type="match status" value="1"/>
</dbReference>
<keyword evidence="6" id="KW-0391">Immunity</keyword>
<sequence length="474" mass="54031">MRLLLVLCFIIFFKYGAGQFQVPDALVEVFQPRGFRVSIPDQEGIKLFAFHGKINEEMNGREAGTFSRDITKAKNGRWTFDDPNTELKVGDVLYYWTYVDYFDGRHRRGYPNDDQEFVVEERLEKDTPRRKITTPAPEEVTDSSGCKSSVTRSSEQATCSGKLIFHDDFNSFDNNLWSPENKFAGSPDYEFVLYTSRRENLEVNDGHLKIRPVLSEDLFGKGFVYREKDLGANCTGVPGSQDCSQRANIYLILPPVASAQISTKNKFSFKFGKIEIRAKLPKGDWIYPELYLNPLNEPYGPDYASGQIRIAFLPGNEHLNKNLQGGCILGSSQAGRNYGMKTIKTDTGTWGDDFHVFTLIWKPDQITVSVDDRVYGNIYAPPRGFVSQFRNLELGDVERWRSGTPFAPFDKEMYATLGVGVGGHTFEDRSDGRKPWRNNDAKGQKKFYKARSHWRSTWTDASGLDVDYIKIWAL</sequence>
<dbReference type="FunFam" id="2.60.40.2140:FF:000001">
    <property type="entry name" value="Beta-1,3-glucan-binding protein"/>
    <property type="match status" value="1"/>
</dbReference>
<evidence type="ECO:0008006" key="14">
    <source>
        <dbReference type="Google" id="ProtNLM"/>
    </source>
</evidence>
<dbReference type="InterPro" id="IPR035806">
    <property type="entry name" value="GH16_GRP_C"/>
</dbReference>
<evidence type="ECO:0000256" key="9">
    <source>
        <dbReference type="SAM" id="SignalP"/>
    </source>
</evidence>
<keyword evidence="4" id="KW-0399">Innate immunity</keyword>
<feature type="domain" description="CBM39" evidence="11">
    <location>
        <begin position="20"/>
        <end position="124"/>
    </location>
</feature>
<comment type="similarity">
    <text evidence="2">Belongs to the insect beta-1,3-glucan binding protein family.</text>
</comment>
<dbReference type="Gene3D" id="2.60.40.2140">
    <property type="entry name" value="Beta-1,3-glucan-recognition protein, N-terminal domain"/>
    <property type="match status" value="1"/>
</dbReference>
<dbReference type="GO" id="GO:0045087">
    <property type="term" value="P:innate immune response"/>
    <property type="evidence" value="ECO:0007669"/>
    <property type="project" value="UniProtKB-KW"/>
</dbReference>
<keyword evidence="3" id="KW-0964">Secreted</keyword>
<evidence type="ECO:0000256" key="8">
    <source>
        <dbReference type="SAM" id="MobiDB-lite"/>
    </source>
</evidence>
<keyword evidence="7" id="KW-0325">Glycoprotein</keyword>
<comment type="subcellular location">
    <subcellularLocation>
        <location evidence="1">Secreted</location>
    </subcellularLocation>
</comment>
<feature type="domain" description="GH16" evidence="10">
    <location>
        <begin position="141"/>
        <end position="474"/>
    </location>
</feature>
<evidence type="ECO:0000256" key="7">
    <source>
        <dbReference type="ARBA" id="ARBA00023180"/>
    </source>
</evidence>
<evidence type="ECO:0000256" key="2">
    <source>
        <dbReference type="ARBA" id="ARBA00008781"/>
    </source>
</evidence>
<dbReference type="InterPro" id="IPR013320">
    <property type="entry name" value="ConA-like_dom_sf"/>
</dbReference>
<evidence type="ECO:0000259" key="11">
    <source>
        <dbReference type="PROSITE" id="PS51969"/>
    </source>
</evidence>
<evidence type="ECO:0000256" key="3">
    <source>
        <dbReference type="ARBA" id="ARBA00022525"/>
    </source>
</evidence>
<dbReference type="AlphaFoldDB" id="A0AA38IXN8"/>
<feature type="region of interest" description="Disordered" evidence="8">
    <location>
        <begin position="126"/>
        <end position="149"/>
    </location>
</feature>
<gene>
    <name evidence="12" type="ORF">Zmor_005400</name>
</gene>
<keyword evidence="13" id="KW-1185">Reference proteome</keyword>
<proteinExistence type="inferred from homology"/>
<dbReference type="GO" id="GO:0004553">
    <property type="term" value="F:hydrolase activity, hydrolyzing O-glycosyl compounds"/>
    <property type="evidence" value="ECO:0007669"/>
    <property type="project" value="InterPro"/>
</dbReference>
<evidence type="ECO:0000256" key="4">
    <source>
        <dbReference type="ARBA" id="ARBA00022588"/>
    </source>
</evidence>
<dbReference type="GO" id="GO:0045088">
    <property type="term" value="P:regulation of innate immune response"/>
    <property type="evidence" value="ECO:0007669"/>
    <property type="project" value="UniProtKB-ARBA"/>
</dbReference>
<dbReference type="InterPro" id="IPR050546">
    <property type="entry name" value="Glycosyl_Hydrlase_16"/>
</dbReference>
<feature type="signal peptide" evidence="9">
    <location>
        <begin position="1"/>
        <end position="18"/>
    </location>
</feature>
<dbReference type="PROSITE" id="PS51762">
    <property type="entry name" value="GH16_2"/>
    <property type="match status" value="1"/>
</dbReference>